<evidence type="ECO:0000313" key="3">
    <source>
        <dbReference type="Proteomes" id="UP000199370"/>
    </source>
</evidence>
<feature type="transmembrane region" description="Helical" evidence="1">
    <location>
        <begin position="144"/>
        <end position="169"/>
    </location>
</feature>
<dbReference type="Proteomes" id="UP000199370">
    <property type="component" value="Unassembled WGS sequence"/>
</dbReference>
<reference evidence="2 3" key="1">
    <citation type="submission" date="2016-10" db="EMBL/GenBank/DDBJ databases">
        <authorList>
            <person name="de Groot N.N."/>
        </authorList>
    </citation>
    <scope>NUCLEOTIDE SEQUENCE [LARGE SCALE GENOMIC DNA]</scope>
    <source>
        <strain evidence="3">EB21,IBRC-M 10013,KCTC 4048</strain>
    </source>
</reference>
<keyword evidence="1" id="KW-0472">Membrane</keyword>
<keyword evidence="3" id="KW-1185">Reference proteome</keyword>
<name>A0A1G9WDU7_9EURY</name>
<dbReference type="STRING" id="996166.SAMN05192554_1087"/>
<feature type="transmembrane region" description="Helical" evidence="1">
    <location>
        <begin position="26"/>
        <end position="46"/>
    </location>
</feature>
<accession>A0A1G9WDU7</accession>
<dbReference type="AlphaFoldDB" id="A0A1G9WDU7"/>
<organism evidence="2 3">
    <name type="scientific">Haloarchaeobius iranensis</name>
    <dbReference type="NCBI Taxonomy" id="996166"/>
    <lineage>
        <taxon>Archaea</taxon>
        <taxon>Methanobacteriati</taxon>
        <taxon>Methanobacteriota</taxon>
        <taxon>Stenosarchaea group</taxon>
        <taxon>Halobacteria</taxon>
        <taxon>Halobacteriales</taxon>
        <taxon>Halorubellaceae</taxon>
        <taxon>Haloarchaeobius</taxon>
    </lineage>
</organism>
<keyword evidence="1" id="KW-1133">Transmembrane helix</keyword>
<keyword evidence="1" id="KW-0812">Transmembrane</keyword>
<sequence>MARTDKTPPAEVVHVRRNDSLSVGKLFLGFLGLSAASALSLGILVAAGATPVASAVGIADTWLLLCAVLTPILVARYRHLFLGAVADLGRVLHPGRAAESGPILVVFEAVATAVLAHGTLTMLLHAELGGREGYGYDSYSVADALGWETVLGVGEIGAVVVFVGGWLLWGAAWVVEGLAVTESG</sequence>
<feature type="transmembrane region" description="Helical" evidence="1">
    <location>
        <begin position="52"/>
        <end position="74"/>
    </location>
</feature>
<proteinExistence type="predicted"/>
<evidence type="ECO:0000256" key="1">
    <source>
        <dbReference type="SAM" id="Phobius"/>
    </source>
</evidence>
<protein>
    <submittedName>
        <fullName evidence="2">Uncharacterized protein</fullName>
    </submittedName>
</protein>
<gene>
    <name evidence="2" type="ORF">SAMN05192554_1087</name>
</gene>
<dbReference type="EMBL" id="FNIA01000008">
    <property type="protein sequence ID" value="SDM82443.1"/>
    <property type="molecule type" value="Genomic_DNA"/>
</dbReference>
<evidence type="ECO:0000313" key="2">
    <source>
        <dbReference type="EMBL" id="SDM82443.1"/>
    </source>
</evidence>